<dbReference type="PANTHER" id="PTHR47894">
    <property type="entry name" value="HTH-TYPE TRANSCRIPTIONAL REGULATOR GADX"/>
    <property type="match status" value="1"/>
</dbReference>
<dbReference type="GO" id="GO:0003700">
    <property type="term" value="F:DNA-binding transcription factor activity"/>
    <property type="evidence" value="ECO:0007669"/>
    <property type="project" value="InterPro"/>
</dbReference>
<dbReference type="SMART" id="SM00342">
    <property type="entry name" value="HTH_ARAC"/>
    <property type="match status" value="1"/>
</dbReference>
<dbReference type="InterPro" id="IPR009057">
    <property type="entry name" value="Homeodomain-like_sf"/>
</dbReference>
<evidence type="ECO:0000313" key="5">
    <source>
        <dbReference type="EMBL" id="XBY26952.1"/>
    </source>
</evidence>
<dbReference type="PANTHER" id="PTHR47894:SF4">
    <property type="entry name" value="HTH-TYPE TRANSCRIPTIONAL REGULATOR GADX"/>
    <property type="match status" value="1"/>
</dbReference>
<dbReference type="GO" id="GO:0000976">
    <property type="term" value="F:transcription cis-regulatory region binding"/>
    <property type="evidence" value="ECO:0007669"/>
    <property type="project" value="TreeGrafter"/>
</dbReference>
<keyword evidence="1" id="KW-0805">Transcription regulation</keyword>
<dbReference type="RefSeq" id="WP_236178624.1">
    <property type="nucleotide sequence ID" value="NZ_CP158490.1"/>
</dbReference>
<accession>A0AAU7X678</accession>
<reference evidence="5" key="1">
    <citation type="submission" date="2024-06" db="EMBL/GenBank/DDBJ databases">
        <authorList>
            <person name="Wu L."/>
        </authorList>
    </citation>
    <scope>NUCLEOTIDE SEQUENCE</scope>
    <source>
        <strain evidence="5">W17</strain>
    </source>
</reference>
<dbReference type="SUPFAM" id="SSF46689">
    <property type="entry name" value="Homeodomain-like"/>
    <property type="match status" value="1"/>
</dbReference>
<dbReference type="PROSITE" id="PS01124">
    <property type="entry name" value="HTH_ARAC_FAMILY_2"/>
    <property type="match status" value="1"/>
</dbReference>
<dbReference type="EMBL" id="CP158490">
    <property type="protein sequence ID" value="XBY26952.1"/>
    <property type="molecule type" value="Genomic_DNA"/>
</dbReference>
<sequence length="174" mass="20228">MQHAPVAEPEQYRRLIGLTPSFNAPRNCFMFETALLETPLHAADPAVHRLIQQHLDSVKQMSIQQLPELVQQLIRSFMPDGRATIEQIADYLNISTRTLQRQLQEKDTRFQHLLSDTRQTLASRYLLDSSISISQPADLLGYSDQTVFSRAFQRWHGQSPRERREQHQIYGFLL</sequence>
<evidence type="ECO:0000259" key="4">
    <source>
        <dbReference type="PROSITE" id="PS01124"/>
    </source>
</evidence>
<feature type="domain" description="HTH araC/xylS-type" evidence="4">
    <location>
        <begin position="68"/>
        <end position="166"/>
    </location>
</feature>
<evidence type="ECO:0000256" key="1">
    <source>
        <dbReference type="ARBA" id="ARBA00023015"/>
    </source>
</evidence>
<name>A0AAU7X678_9PSED</name>
<evidence type="ECO:0000256" key="2">
    <source>
        <dbReference type="ARBA" id="ARBA00023125"/>
    </source>
</evidence>
<keyword evidence="3" id="KW-0804">Transcription</keyword>
<dbReference type="GO" id="GO:0005829">
    <property type="term" value="C:cytosol"/>
    <property type="evidence" value="ECO:0007669"/>
    <property type="project" value="TreeGrafter"/>
</dbReference>
<protein>
    <submittedName>
        <fullName evidence="5">Helix-turn-helix domain-containing protein</fullName>
    </submittedName>
</protein>
<dbReference type="Gene3D" id="1.10.10.60">
    <property type="entry name" value="Homeodomain-like"/>
    <property type="match status" value="1"/>
</dbReference>
<gene>
    <name evidence="5" type="ORF">ABCR88_14325</name>
</gene>
<dbReference type="AlphaFoldDB" id="A0AAU7X678"/>
<proteinExistence type="predicted"/>
<evidence type="ECO:0000256" key="3">
    <source>
        <dbReference type="ARBA" id="ARBA00023163"/>
    </source>
</evidence>
<dbReference type="InterPro" id="IPR018060">
    <property type="entry name" value="HTH_AraC"/>
</dbReference>
<dbReference type="Pfam" id="PF12833">
    <property type="entry name" value="HTH_18"/>
    <property type="match status" value="1"/>
</dbReference>
<keyword evidence="2" id="KW-0238">DNA-binding</keyword>
<organism evidence="5">
    <name type="scientific">Pseudomonas sp. W17</name>
    <dbReference type="NCBI Taxonomy" id="3144407"/>
    <lineage>
        <taxon>Bacteria</taxon>
        <taxon>Pseudomonadati</taxon>
        <taxon>Pseudomonadota</taxon>
        <taxon>Gammaproteobacteria</taxon>
        <taxon>Pseudomonadales</taxon>
        <taxon>Pseudomonadaceae</taxon>
        <taxon>Pseudomonas</taxon>
    </lineage>
</organism>